<sequence length="40" mass="4303">MSKVASPHRRAACPLERSGRTLPLREVYDNVIGVLGGAQP</sequence>
<evidence type="ECO:0000313" key="2">
    <source>
        <dbReference type="Proteomes" id="UP000000379"/>
    </source>
</evidence>
<protein>
    <submittedName>
        <fullName evidence="1">Uncharacterized protein</fullName>
    </submittedName>
</protein>
<dbReference type="HOGENOM" id="CLU_3298189_0_0_0"/>
<proteinExistence type="predicted"/>
<reference evidence="1 2" key="2">
    <citation type="journal article" date="2011" name="Stand. Genomic Sci.">
        <title>Complete genome sequence of Truepera radiovictrix type strain (RQ-24).</title>
        <authorList>
            <person name="Ivanova N."/>
            <person name="Rohde C."/>
            <person name="Munk C."/>
            <person name="Nolan M."/>
            <person name="Lucas S."/>
            <person name="Del Rio T.G."/>
            <person name="Tice H."/>
            <person name="Deshpande S."/>
            <person name="Cheng J.F."/>
            <person name="Tapia R."/>
            <person name="Han C."/>
            <person name="Goodwin L."/>
            <person name="Pitluck S."/>
            <person name="Liolios K."/>
            <person name="Mavromatis K."/>
            <person name="Mikhailova N."/>
            <person name="Pati A."/>
            <person name="Chen A."/>
            <person name="Palaniappan K."/>
            <person name="Land M."/>
            <person name="Hauser L."/>
            <person name="Chang Y.J."/>
            <person name="Jeffries C.D."/>
            <person name="Brambilla E."/>
            <person name="Rohde M."/>
            <person name="Goker M."/>
            <person name="Tindall B.J."/>
            <person name="Woyke T."/>
            <person name="Bristow J."/>
            <person name="Eisen J.A."/>
            <person name="Markowitz V."/>
            <person name="Hugenholtz P."/>
            <person name="Kyrpides N.C."/>
            <person name="Klenk H.P."/>
            <person name="Lapidus A."/>
        </authorList>
    </citation>
    <scope>NUCLEOTIDE SEQUENCE [LARGE SCALE GENOMIC DNA]</scope>
    <source>
        <strain evidence="2">DSM 17093 / CIP 108686 / LMG 22925 / RQ-24</strain>
    </source>
</reference>
<keyword evidence="2" id="KW-1185">Reference proteome</keyword>
<evidence type="ECO:0000313" key="1">
    <source>
        <dbReference type="EMBL" id="ADI15012.1"/>
    </source>
</evidence>
<organism evidence="1 2">
    <name type="scientific">Truepera radiovictrix (strain DSM 17093 / CIP 108686 / LMG 22925 / RQ-24)</name>
    <dbReference type="NCBI Taxonomy" id="649638"/>
    <lineage>
        <taxon>Bacteria</taxon>
        <taxon>Thermotogati</taxon>
        <taxon>Deinococcota</taxon>
        <taxon>Deinococci</taxon>
        <taxon>Trueperales</taxon>
        <taxon>Trueperaceae</taxon>
        <taxon>Truepera</taxon>
    </lineage>
</organism>
<accession>D7CQM8</accession>
<dbReference type="Proteomes" id="UP000000379">
    <property type="component" value="Chromosome"/>
</dbReference>
<dbReference type="AlphaFoldDB" id="D7CQM8"/>
<name>D7CQM8_TRURR</name>
<gene>
    <name evidence="1" type="ordered locus">Trad_1896</name>
</gene>
<dbReference type="KEGG" id="tra:Trad_1896"/>
<reference evidence="2" key="1">
    <citation type="submission" date="2010-05" db="EMBL/GenBank/DDBJ databases">
        <title>The complete genome of Truepera radiovictris DSM 17093.</title>
        <authorList>
            <consortium name="US DOE Joint Genome Institute (JGI-PGF)"/>
            <person name="Lucas S."/>
            <person name="Copeland A."/>
            <person name="Lapidus A."/>
            <person name="Glavina del Rio T."/>
            <person name="Dalin E."/>
            <person name="Tice H."/>
            <person name="Bruce D."/>
            <person name="Goodwin L."/>
            <person name="Pitluck S."/>
            <person name="Kyrpides N."/>
            <person name="Mavromatis K."/>
            <person name="Ovchinnikova G."/>
            <person name="Munk A.C."/>
            <person name="Detter J.C."/>
            <person name="Han C."/>
            <person name="Tapia R."/>
            <person name="Land M."/>
            <person name="Hauser L."/>
            <person name="Markowitz V."/>
            <person name="Cheng J.-F."/>
            <person name="Hugenholtz P."/>
            <person name="Woyke T."/>
            <person name="Wu D."/>
            <person name="Tindall B."/>
            <person name="Pomrenke H.G."/>
            <person name="Brambilla E."/>
            <person name="Klenk H.-P."/>
            <person name="Eisen J.A."/>
        </authorList>
    </citation>
    <scope>NUCLEOTIDE SEQUENCE [LARGE SCALE GENOMIC DNA]</scope>
    <source>
        <strain evidence="2">DSM 17093 / CIP 108686 / LMG 22925 / RQ-24</strain>
    </source>
</reference>
<dbReference type="EMBL" id="CP002049">
    <property type="protein sequence ID" value="ADI15012.1"/>
    <property type="molecule type" value="Genomic_DNA"/>
</dbReference>